<keyword evidence="10" id="KW-1185">Reference proteome</keyword>
<dbReference type="Proteomes" id="UP000233551">
    <property type="component" value="Unassembled WGS sequence"/>
</dbReference>
<reference evidence="7" key="2">
    <citation type="submission" date="2017-06" db="EMBL/GenBank/DDBJ databases">
        <title>The pomegranate genome and the genomics of punicalagin biosynthesis.</title>
        <authorList>
            <person name="Xu C."/>
        </authorList>
    </citation>
    <scope>NUCLEOTIDE SEQUENCE [LARGE SCALE GENOMIC DNA]</scope>
    <source>
        <tissue evidence="7">Fresh leaf</tissue>
    </source>
</reference>
<dbReference type="GO" id="GO:0003677">
    <property type="term" value="F:DNA binding"/>
    <property type="evidence" value="ECO:0007669"/>
    <property type="project" value="UniProtKB-KW"/>
</dbReference>
<feature type="domain" description="Myb-like" evidence="6">
    <location>
        <begin position="111"/>
        <end position="176"/>
    </location>
</feature>
<dbReference type="GO" id="GO:0005634">
    <property type="term" value="C:nucleus"/>
    <property type="evidence" value="ECO:0007669"/>
    <property type="project" value="UniProtKB-SubCell"/>
</dbReference>
<organism evidence="7 9">
    <name type="scientific">Punica granatum</name>
    <name type="common">Pomegranate</name>
    <dbReference type="NCBI Taxonomy" id="22663"/>
    <lineage>
        <taxon>Eukaryota</taxon>
        <taxon>Viridiplantae</taxon>
        <taxon>Streptophyta</taxon>
        <taxon>Embryophyta</taxon>
        <taxon>Tracheophyta</taxon>
        <taxon>Spermatophyta</taxon>
        <taxon>Magnoliopsida</taxon>
        <taxon>eudicotyledons</taxon>
        <taxon>Gunneridae</taxon>
        <taxon>Pentapetalae</taxon>
        <taxon>rosids</taxon>
        <taxon>malvids</taxon>
        <taxon>Myrtales</taxon>
        <taxon>Lythraceae</taxon>
        <taxon>Punica</taxon>
    </lineage>
</organism>
<dbReference type="InterPro" id="IPR001005">
    <property type="entry name" value="SANT/Myb"/>
</dbReference>
<protein>
    <recommendedName>
        <fullName evidence="6">Myb-like domain-containing protein</fullName>
    </recommendedName>
</protein>
<keyword evidence="5" id="KW-0539">Nucleus</keyword>
<dbReference type="PANTHER" id="PTHR21654">
    <property type="entry name" value="FI21293P1"/>
    <property type="match status" value="1"/>
</dbReference>
<dbReference type="AlphaFoldDB" id="A0A218XR17"/>
<evidence type="ECO:0000313" key="9">
    <source>
        <dbReference type="Proteomes" id="UP000197138"/>
    </source>
</evidence>
<evidence type="ECO:0000256" key="4">
    <source>
        <dbReference type="ARBA" id="ARBA00023163"/>
    </source>
</evidence>
<dbReference type="SMART" id="SM00717">
    <property type="entry name" value="SANT"/>
    <property type="match status" value="2"/>
</dbReference>
<keyword evidence="3" id="KW-0238">DNA-binding</keyword>
<proteinExistence type="predicted"/>
<evidence type="ECO:0000256" key="5">
    <source>
        <dbReference type="ARBA" id="ARBA00023242"/>
    </source>
</evidence>
<evidence type="ECO:0000313" key="7">
    <source>
        <dbReference type="EMBL" id="OWM87635.1"/>
    </source>
</evidence>
<dbReference type="OrthoDB" id="1919525at2759"/>
<accession>A0A218XR17</accession>
<comment type="subcellular location">
    <subcellularLocation>
        <location evidence="1">Nucleus</location>
    </subcellularLocation>
</comment>
<gene>
    <name evidence="7" type="ORF">CDL15_Pgr022748</name>
    <name evidence="8" type="ORF">CRG98_015895</name>
</gene>
<keyword evidence="4" id="KW-0804">Transcription</keyword>
<dbReference type="EMBL" id="MTKT01000813">
    <property type="protein sequence ID" value="OWM87635.1"/>
    <property type="molecule type" value="Genomic_DNA"/>
</dbReference>
<dbReference type="Proteomes" id="UP000197138">
    <property type="component" value="Unassembled WGS sequence"/>
</dbReference>
<keyword evidence="2" id="KW-0805">Transcription regulation</keyword>
<dbReference type="Gene3D" id="1.10.10.60">
    <property type="entry name" value="Homeodomain-like"/>
    <property type="match status" value="2"/>
</dbReference>
<dbReference type="CDD" id="cd12203">
    <property type="entry name" value="GT1"/>
    <property type="match status" value="2"/>
</dbReference>
<evidence type="ECO:0000256" key="2">
    <source>
        <dbReference type="ARBA" id="ARBA00023015"/>
    </source>
</evidence>
<comment type="caution">
    <text evidence="7">The sequence shown here is derived from an EMBL/GenBank/DDBJ whole genome shotgun (WGS) entry which is preliminary data.</text>
</comment>
<name>A0A218XR17_PUNGR</name>
<evidence type="ECO:0000313" key="8">
    <source>
        <dbReference type="EMBL" id="PKI63705.1"/>
    </source>
</evidence>
<dbReference type="FunFam" id="1.10.10.60:FF:000342">
    <property type="entry name" value="trihelix transcription factor PTL-like"/>
    <property type="match status" value="1"/>
</dbReference>
<dbReference type="EMBL" id="PGOL01000872">
    <property type="protein sequence ID" value="PKI63705.1"/>
    <property type="molecule type" value="Genomic_DNA"/>
</dbReference>
<dbReference type="Pfam" id="PF13837">
    <property type="entry name" value="Myb_DNA-bind_4"/>
    <property type="match status" value="2"/>
</dbReference>
<dbReference type="GeneID" id="116186947"/>
<dbReference type="PANTHER" id="PTHR21654:SF107">
    <property type="entry name" value="TRIHELIX TRANSCRIPTION FACTOR PTL-LIKE"/>
    <property type="match status" value="1"/>
</dbReference>
<evidence type="ECO:0000313" key="10">
    <source>
        <dbReference type="Proteomes" id="UP000233551"/>
    </source>
</evidence>
<dbReference type="STRING" id="22663.A0A218XR17"/>
<evidence type="ECO:0000256" key="3">
    <source>
        <dbReference type="ARBA" id="ARBA00023125"/>
    </source>
</evidence>
<sequence>MDDDQYGLPDLRRLMPPGTHFPAISHPLEPFSLHRNLHLGTALPPPPSSHFGPSIHHHHVVPNINTQYNPPQGISFATGTDPSPSSAPMNSGAAMSPLCGMEPECGERLMDSGSSSSRWPRQETLTLLEIRSSLDSKFKEANHKGPLWDEVSRIMSEEHGYHRSGKKCREKFENLYKYYKKTKEGKTGRQDGKNYRFFRQLEAIYGESASSASNRLREANNNYNWQDQNKLSESLSFSISNSSHDLETSSSENNEEYHDLSAMAFAMSQSMDKEKKKLLHIDEEGQANESGRRLGWKEKVKAFIDSQMRKLMERQEAWMDNMLKTIEQREQERAWREIEWRKQETARFDREHELWAKERAWIEARDAALMEALKKFTAGNEQLISVNLSLSKAQLLPGRDQNQVESNMNESETWSLIQLRTSLDPSFQECGYSSDGLWEVIAAKMTCLGHNLSAAECKEKWENIKASFSKIADGNKKAD</sequence>
<evidence type="ECO:0000259" key="6">
    <source>
        <dbReference type="PROSITE" id="PS50090"/>
    </source>
</evidence>
<reference evidence="8 10" key="3">
    <citation type="submission" date="2017-11" db="EMBL/GenBank/DDBJ databases">
        <title>De-novo sequencing of pomegranate (Punica granatum L.) genome.</title>
        <authorList>
            <person name="Akparov Z."/>
            <person name="Amiraslanov A."/>
            <person name="Hajiyeva S."/>
            <person name="Abbasov M."/>
            <person name="Kaur K."/>
            <person name="Hamwieh A."/>
            <person name="Solovyev V."/>
            <person name="Salamov A."/>
            <person name="Braich B."/>
            <person name="Kosarev P."/>
            <person name="Mahmoud A."/>
            <person name="Hajiyev E."/>
            <person name="Babayeva S."/>
            <person name="Izzatullayeva V."/>
            <person name="Mammadov A."/>
            <person name="Mammadov A."/>
            <person name="Sharifova S."/>
            <person name="Ojaghi J."/>
            <person name="Eynullazada K."/>
            <person name="Bayramov B."/>
            <person name="Abdulazimova A."/>
            <person name="Shahmuradov I."/>
        </authorList>
    </citation>
    <scope>NUCLEOTIDE SEQUENCE [LARGE SCALE GENOMIC DNA]</scope>
    <source>
        <strain evidence="8">AG2017</strain>
        <strain evidence="10">cv. AG2017</strain>
        <tissue evidence="8">Leaf</tissue>
    </source>
</reference>
<dbReference type="InterPro" id="IPR044822">
    <property type="entry name" value="Myb_DNA-bind_4"/>
</dbReference>
<evidence type="ECO:0000256" key="1">
    <source>
        <dbReference type="ARBA" id="ARBA00004123"/>
    </source>
</evidence>
<dbReference type="GO" id="GO:0006355">
    <property type="term" value="P:regulation of DNA-templated transcription"/>
    <property type="evidence" value="ECO:0007669"/>
    <property type="project" value="UniProtKB-ARBA"/>
</dbReference>
<reference evidence="9" key="1">
    <citation type="journal article" date="2017" name="Plant J.">
        <title>The pomegranate (Punica granatum L.) genome and the genomics of punicalagin biosynthesis.</title>
        <authorList>
            <person name="Qin G."/>
            <person name="Xu C."/>
            <person name="Ming R."/>
            <person name="Tang H."/>
            <person name="Guyot R."/>
            <person name="Kramer E.M."/>
            <person name="Hu Y."/>
            <person name="Yi X."/>
            <person name="Qi Y."/>
            <person name="Xu X."/>
            <person name="Gao Z."/>
            <person name="Pan H."/>
            <person name="Jian J."/>
            <person name="Tian Y."/>
            <person name="Yue Z."/>
            <person name="Xu Y."/>
        </authorList>
    </citation>
    <scope>NUCLEOTIDE SEQUENCE [LARGE SCALE GENOMIC DNA]</scope>
    <source>
        <strain evidence="9">cv. Dabenzi</strain>
    </source>
</reference>
<dbReference type="PROSITE" id="PS50090">
    <property type="entry name" value="MYB_LIKE"/>
    <property type="match status" value="1"/>
</dbReference>